<dbReference type="PANTHER" id="PTHR30546:SF23">
    <property type="entry name" value="FLAVOPROTEIN-LIKE PROTEIN YCP4-RELATED"/>
    <property type="match status" value="1"/>
</dbReference>
<dbReference type="PANTHER" id="PTHR30546">
    <property type="entry name" value="FLAVODOXIN-RELATED PROTEIN WRBA-RELATED"/>
    <property type="match status" value="1"/>
</dbReference>
<dbReference type="Gene3D" id="3.40.50.360">
    <property type="match status" value="1"/>
</dbReference>
<dbReference type="InterPro" id="IPR008254">
    <property type="entry name" value="Flavodoxin/NO_synth"/>
</dbReference>
<sequence length="203" mass="21836">METVRPLVYVVFHSMWGHVKALAHAEVKGLQEAGVDVKLFRFPETLPGDVLGKMHASVDESIPEITVDDLDKPHGFLFGFGTRYGRPCAQFNTFWDKTGGLWAKGTLAGKFVGCFTSTASQHGGQETTVMSALSNFVHHGMIFAPLGFGHPNMTELGQVMGGSAWGAATIAAGDGSRQVTESELALAAYQGKNFGQLLIKHLQ</sequence>
<dbReference type="GO" id="GO:0016020">
    <property type="term" value="C:membrane"/>
    <property type="evidence" value="ECO:0007669"/>
    <property type="project" value="TreeGrafter"/>
</dbReference>
<dbReference type="GO" id="GO:0010181">
    <property type="term" value="F:FMN binding"/>
    <property type="evidence" value="ECO:0007669"/>
    <property type="project" value="InterPro"/>
</dbReference>
<reference evidence="4" key="1">
    <citation type="journal article" date="2018" name="Nat. Microbiol.">
        <title>Leveraging single-cell genomics to expand the fungal tree of life.</title>
        <authorList>
            <person name="Ahrendt S.R."/>
            <person name="Quandt C.A."/>
            <person name="Ciobanu D."/>
            <person name="Clum A."/>
            <person name="Salamov A."/>
            <person name="Andreopoulos B."/>
            <person name="Cheng J.F."/>
            <person name="Woyke T."/>
            <person name="Pelin A."/>
            <person name="Henrissat B."/>
            <person name="Reynolds N.K."/>
            <person name="Benny G.L."/>
            <person name="Smith M.E."/>
            <person name="James T.Y."/>
            <person name="Grigoriev I.V."/>
        </authorList>
    </citation>
    <scope>NUCLEOTIDE SEQUENCE [LARGE SCALE GENOMIC DNA]</scope>
    <source>
        <strain evidence="4">ATCC 52028</strain>
    </source>
</reference>
<dbReference type="STRING" id="1555241.A0A4P9XCF0"/>
<dbReference type="OrthoDB" id="504689at2759"/>
<dbReference type="InterPro" id="IPR010089">
    <property type="entry name" value="Flavoprotein_WrbA-like"/>
</dbReference>
<protein>
    <recommendedName>
        <fullName evidence="2">Flavodoxin-like domain-containing protein</fullName>
    </recommendedName>
</protein>
<evidence type="ECO:0000256" key="1">
    <source>
        <dbReference type="ARBA" id="ARBA00006961"/>
    </source>
</evidence>
<dbReference type="FunFam" id="3.40.50.360:FF:000001">
    <property type="entry name" value="NAD(P)H dehydrogenase (Quinone) FQR1-like"/>
    <property type="match status" value="1"/>
</dbReference>
<dbReference type="PROSITE" id="PS50902">
    <property type="entry name" value="FLAVODOXIN_LIKE"/>
    <property type="match status" value="1"/>
</dbReference>
<evidence type="ECO:0000313" key="4">
    <source>
        <dbReference type="Proteomes" id="UP000274922"/>
    </source>
</evidence>
<organism evidence="3 4">
    <name type="scientific">Caulochytrium protostelioides</name>
    <dbReference type="NCBI Taxonomy" id="1555241"/>
    <lineage>
        <taxon>Eukaryota</taxon>
        <taxon>Fungi</taxon>
        <taxon>Fungi incertae sedis</taxon>
        <taxon>Chytridiomycota</taxon>
        <taxon>Chytridiomycota incertae sedis</taxon>
        <taxon>Chytridiomycetes</taxon>
        <taxon>Caulochytriales</taxon>
        <taxon>Caulochytriaceae</taxon>
        <taxon>Caulochytrium</taxon>
    </lineage>
</organism>
<evidence type="ECO:0000313" key="3">
    <source>
        <dbReference type="EMBL" id="RKP03127.1"/>
    </source>
</evidence>
<dbReference type="AlphaFoldDB" id="A0A4P9XCF0"/>
<dbReference type="NCBIfam" id="TIGR01755">
    <property type="entry name" value="flav_wrbA"/>
    <property type="match status" value="1"/>
</dbReference>
<comment type="similarity">
    <text evidence="1">Belongs to the WrbA family.</text>
</comment>
<dbReference type="SUPFAM" id="SSF52218">
    <property type="entry name" value="Flavoproteins"/>
    <property type="match status" value="1"/>
</dbReference>
<dbReference type="GO" id="GO:0003955">
    <property type="term" value="F:NAD(P)H dehydrogenase (quinone) activity"/>
    <property type="evidence" value="ECO:0007669"/>
    <property type="project" value="InterPro"/>
</dbReference>
<dbReference type="Proteomes" id="UP000274922">
    <property type="component" value="Unassembled WGS sequence"/>
</dbReference>
<proteinExistence type="inferred from homology"/>
<dbReference type="EMBL" id="ML014128">
    <property type="protein sequence ID" value="RKP03127.1"/>
    <property type="molecule type" value="Genomic_DNA"/>
</dbReference>
<evidence type="ECO:0000259" key="2">
    <source>
        <dbReference type="PROSITE" id="PS50902"/>
    </source>
</evidence>
<dbReference type="Pfam" id="PF03358">
    <property type="entry name" value="FMN_red"/>
    <property type="match status" value="1"/>
</dbReference>
<name>A0A4P9XCF0_9FUNG</name>
<gene>
    <name evidence="3" type="ORF">CXG81DRAFT_9908</name>
</gene>
<feature type="domain" description="Flavodoxin-like" evidence="2">
    <location>
        <begin position="8"/>
        <end position="194"/>
    </location>
</feature>
<keyword evidence="4" id="KW-1185">Reference proteome</keyword>
<dbReference type="NCBIfam" id="NF002999">
    <property type="entry name" value="PRK03767.1"/>
    <property type="match status" value="1"/>
</dbReference>
<dbReference type="InterPro" id="IPR005025">
    <property type="entry name" value="FMN_Rdtase-like_dom"/>
</dbReference>
<accession>A0A4P9XCF0</accession>
<dbReference type="InterPro" id="IPR029039">
    <property type="entry name" value="Flavoprotein-like_sf"/>
</dbReference>